<protein>
    <submittedName>
        <fullName evidence="2">Uncharacterized protein</fullName>
    </submittedName>
</protein>
<proteinExistence type="predicted"/>
<feature type="compositionally biased region" description="Basic residues" evidence="1">
    <location>
        <begin position="32"/>
        <end position="52"/>
    </location>
</feature>
<dbReference type="AlphaFoldDB" id="A0A3M0K6N9"/>
<accession>A0A3M0K6N9</accession>
<dbReference type="EMBL" id="QRBI01000117">
    <property type="protein sequence ID" value="RMC08832.1"/>
    <property type="molecule type" value="Genomic_DNA"/>
</dbReference>
<sequence length="91" mass="10930">MYRTTSLDRTSPEPPRCDEKKKKKQKEEEVKKKKKKKKKKKNKKKKKKKKKDLKPSILTHMHDYILKSQILSFHESNLEKSNPTLKSQIQP</sequence>
<evidence type="ECO:0000256" key="1">
    <source>
        <dbReference type="SAM" id="MobiDB-lite"/>
    </source>
</evidence>
<feature type="region of interest" description="Disordered" evidence="1">
    <location>
        <begin position="1"/>
        <end position="60"/>
    </location>
</feature>
<name>A0A3M0K6N9_HIRRU</name>
<comment type="caution">
    <text evidence="2">The sequence shown here is derived from an EMBL/GenBank/DDBJ whole genome shotgun (WGS) entry which is preliminary data.</text>
</comment>
<evidence type="ECO:0000313" key="3">
    <source>
        <dbReference type="Proteomes" id="UP000269221"/>
    </source>
</evidence>
<evidence type="ECO:0000313" key="2">
    <source>
        <dbReference type="EMBL" id="RMC08832.1"/>
    </source>
</evidence>
<keyword evidence="3" id="KW-1185">Reference proteome</keyword>
<dbReference type="Proteomes" id="UP000269221">
    <property type="component" value="Unassembled WGS sequence"/>
</dbReference>
<feature type="compositionally biased region" description="Basic and acidic residues" evidence="1">
    <location>
        <begin position="15"/>
        <end position="31"/>
    </location>
</feature>
<reference evidence="2 3" key="1">
    <citation type="submission" date="2018-07" db="EMBL/GenBank/DDBJ databases">
        <title>A high quality draft genome assembly of the barn swallow (H. rustica rustica).</title>
        <authorList>
            <person name="Formenti G."/>
            <person name="Chiara M."/>
            <person name="Poveda L."/>
            <person name="Francoijs K.-J."/>
            <person name="Bonisoli-Alquati A."/>
            <person name="Canova L."/>
            <person name="Gianfranceschi L."/>
            <person name="Horner D.S."/>
            <person name="Saino N."/>
        </authorList>
    </citation>
    <scope>NUCLEOTIDE SEQUENCE [LARGE SCALE GENOMIC DNA]</scope>
    <source>
        <strain evidence="2">Chelidonia</strain>
        <tissue evidence="2">Blood</tissue>
    </source>
</reference>
<gene>
    <name evidence="2" type="ORF">DUI87_15083</name>
</gene>
<organism evidence="2 3">
    <name type="scientific">Hirundo rustica rustica</name>
    <dbReference type="NCBI Taxonomy" id="333673"/>
    <lineage>
        <taxon>Eukaryota</taxon>
        <taxon>Metazoa</taxon>
        <taxon>Chordata</taxon>
        <taxon>Craniata</taxon>
        <taxon>Vertebrata</taxon>
        <taxon>Euteleostomi</taxon>
        <taxon>Archelosauria</taxon>
        <taxon>Archosauria</taxon>
        <taxon>Dinosauria</taxon>
        <taxon>Saurischia</taxon>
        <taxon>Theropoda</taxon>
        <taxon>Coelurosauria</taxon>
        <taxon>Aves</taxon>
        <taxon>Neognathae</taxon>
        <taxon>Neoaves</taxon>
        <taxon>Telluraves</taxon>
        <taxon>Australaves</taxon>
        <taxon>Passeriformes</taxon>
        <taxon>Sylvioidea</taxon>
        <taxon>Hirundinidae</taxon>
        <taxon>Hirundo</taxon>
    </lineage>
</organism>